<dbReference type="GO" id="GO:0003723">
    <property type="term" value="F:RNA binding"/>
    <property type="evidence" value="ECO:0007669"/>
    <property type="project" value="UniProtKB-UniRule"/>
</dbReference>
<dbReference type="InterPro" id="IPR000504">
    <property type="entry name" value="RRM_dom"/>
</dbReference>
<evidence type="ECO:0000259" key="8">
    <source>
        <dbReference type="PROSITE" id="PS50102"/>
    </source>
</evidence>
<evidence type="ECO:0000256" key="5">
    <source>
        <dbReference type="ARBA" id="ARBA00023242"/>
    </source>
</evidence>
<comment type="similarity">
    <text evidence="2">Belongs to the RRM Spen family.</text>
</comment>
<dbReference type="SUPFAM" id="SSF54928">
    <property type="entry name" value="RNA-binding domain, RBD"/>
    <property type="match status" value="3"/>
</dbReference>
<keyword evidence="10" id="KW-1185">Reference proteome</keyword>
<feature type="domain" description="RRM" evidence="8">
    <location>
        <begin position="204"/>
        <end position="282"/>
    </location>
</feature>
<evidence type="ECO:0000256" key="2">
    <source>
        <dbReference type="ARBA" id="ARBA00005387"/>
    </source>
</evidence>
<dbReference type="InterPro" id="IPR016194">
    <property type="entry name" value="SPOC-like_C_dom_sf"/>
</dbReference>
<feature type="compositionally biased region" description="Polar residues" evidence="7">
    <location>
        <begin position="406"/>
        <end position="416"/>
    </location>
</feature>
<dbReference type="WBParaSite" id="Pan_g7012.t2">
    <property type="protein sequence ID" value="Pan_g7012.t2"/>
    <property type="gene ID" value="Pan_g7012"/>
</dbReference>
<dbReference type="Pfam" id="PF07744">
    <property type="entry name" value="SPOC"/>
    <property type="match status" value="1"/>
</dbReference>
<evidence type="ECO:0000256" key="7">
    <source>
        <dbReference type="SAM" id="MobiDB-lite"/>
    </source>
</evidence>
<dbReference type="Proteomes" id="UP000492821">
    <property type="component" value="Unassembled WGS sequence"/>
</dbReference>
<evidence type="ECO:0000256" key="3">
    <source>
        <dbReference type="ARBA" id="ARBA00022553"/>
    </source>
</evidence>
<name>A0A7E4W4S7_PANRE</name>
<keyword evidence="4 6" id="KW-0694">RNA-binding</keyword>
<reference evidence="11" key="2">
    <citation type="submission" date="2020-10" db="UniProtKB">
        <authorList>
            <consortium name="WormBaseParasite"/>
        </authorList>
    </citation>
    <scope>IDENTIFICATION</scope>
</reference>
<reference evidence="10" key="1">
    <citation type="journal article" date="2013" name="Genetics">
        <title>The draft genome and transcriptome of Panagrellus redivivus are shaped by the harsh demands of a free-living lifestyle.</title>
        <authorList>
            <person name="Srinivasan J."/>
            <person name="Dillman A.R."/>
            <person name="Macchietto M.G."/>
            <person name="Heikkinen L."/>
            <person name="Lakso M."/>
            <person name="Fracchia K.M."/>
            <person name="Antoshechkin I."/>
            <person name="Mortazavi A."/>
            <person name="Wong G."/>
            <person name="Sternberg P.W."/>
        </authorList>
    </citation>
    <scope>NUCLEOTIDE SEQUENCE [LARGE SCALE GENOMIC DNA]</scope>
    <source>
        <strain evidence="10">MT8872</strain>
    </source>
</reference>
<feature type="region of interest" description="Disordered" evidence="7">
    <location>
        <begin position="169"/>
        <end position="194"/>
    </location>
</feature>
<dbReference type="GO" id="GO:0005634">
    <property type="term" value="C:nucleus"/>
    <property type="evidence" value="ECO:0007669"/>
    <property type="project" value="UniProtKB-SubCell"/>
</dbReference>
<accession>A0A7E4W4S7</accession>
<dbReference type="SUPFAM" id="SSF100939">
    <property type="entry name" value="SPOC domain-like"/>
    <property type="match status" value="1"/>
</dbReference>
<evidence type="ECO:0000313" key="10">
    <source>
        <dbReference type="Proteomes" id="UP000492821"/>
    </source>
</evidence>
<proteinExistence type="inferred from homology"/>
<evidence type="ECO:0000256" key="1">
    <source>
        <dbReference type="ARBA" id="ARBA00004123"/>
    </source>
</evidence>
<feature type="compositionally biased region" description="Basic and acidic residues" evidence="7">
    <location>
        <begin position="1"/>
        <end position="14"/>
    </location>
</feature>
<organism evidence="10 11">
    <name type="scientific">Panagrellus redivivus</name>
    <name type="common">Microworm</name>
    <dbReference type="NCBI Taxonomy" id="6233"/>
    <lineage>
        <taxon>Eukaryota</taxon>
        <taxon>Metazoa</taxon>
        <taxon>Ecdysozoa</taxon>
        <taxon>Nematoda</taxon>
        <taxon>Chromadorea</taxon>
        <taxon>Rhabditida</taxon>
        <taxon>Tylenchina</taxon>
        <taxon>Panagrolaimomorpha</taxon>
        <taxon>Panagrolaimoidea</taxon>
        <taxon>Panagrolaimidae</taxon>
        <taxon>Panagrellus</taxon>
    </lineage>
</organism>
<dbReference type="PANTHER" id="PTHR23189">
    <property type="entry name" value="RNA RECOGNITION MOTIF-CONTAINING"/>
    <property type="match status" value="1"/>
</dbReference>
<feature type="domain" description="RRM" evidence="8">
    <location>
        <begin position="286"/>
        <end position="359"/>
    </location>
</feature>
<comment type="subcellular location">
    <subcellularLocation>
        <location evidence="1">Nucleus</location>
    </subcellularLocation>
</comment>
<dbReference type="InterPro" id="IPR012677">
    <property type="entry name" value="Nucleotide-bd_a/b_plait_sf"/>
</dbReference>
<protein>
    <submittedName>
        <fullName evidence="11">RRM domain-containing protein</fullName>
    </submittedName>
</protein>
<evidence type="ECO:0000256" key="4">
    <source>
        <dbReference type="ARBA" id="ARBA00022884"/>
    </source>
</evidence>
<dbReference type="PROSITE" id="PS50917">
    <property type="entry name" value="SPOC"/>
    <property type="match status" value="1"/>
</dbReference>
<dbReference type="Pfam" id="PF00076">
    <property type="entry name" value="RRM_1"/>
    <property type="match status" value="2"/>
</dbReference>
<feature type="compositionally biased region" description="Low complexity" evidence="7">
    <location>
        <begin position="382"/>
        <end position="405"/>
    </location>
</feature>
<dbReference type="InterPro" id="IPR010912">
    <property type="entry name" value="SPOC_met"/>
</dbReference>
<keyword evidence="5" id="KW-0539">Nucleus</keyword>
<dbReference type="InterPro" id="IPR035979">
    <property type="entry name" value="RBD_domain_sf"/>
</dbReference>
<feature type="compositionally biased region" description="Basic and acidic residues" evidence="7">
    <location>
        <begin position="33"/>
        <end position="46"/>
    </location>
</feature>
<keyword evidence="3" id="KW-0597">Phosphoprotein</keyword>
<feature type="region of interest" description="Disordered" evidence="7">
    <location>
        <begin position="1"/>
        <end position="50"/>
    </location>
</feature>
<dbReference type="Gene3D" id="2.40.290.10">
    <property type="match status" value="1"/>
</dbReference>
<dbReference type="AlphaFoldDB" id="A0A7E4W4S7"/>
<dbReference type="PROSITE" id="PS50102">
    <property type="entry name" value="RRM"/>
    <property type="match status" value="2"/>
</dbReference>
<dbReference type="InterPro" id="IPR012921">
    <property type="entry name" value="SPOC_C"/>
</dbReference>
<evidence type="ECO:0000256" key="6">
    <source>
        <dbReference type="PROSITE-ProRule" id="PRU00176"/>
    </source>
</evidence>
<sequence>MTRDRDHRRRDSSSRSRSRSRSPDRRRSGRKTSPKESRSHRGESPHLSRFYRKRFGDQSPDHYNNLRMSNFDPELTNEQIKGILESEFKYFDNFEDAQLQVKIIRHKDDDERFAYVNFSKPGCAKEIRRQKIPNLKRKLGNDVCLDPTGVLRDQEGKYIPDRYNRTLLERRDQSPVRRRSPPRDSGRYSDRDPIFKLNANRPTRTLFVGNLPKDVREPDLRALFSKYGTIEDIDVKLVSGGGASYAFILFTTIDEAEKARERQHERPFGRSGQPLQIGFGKSQVSRRLWVGDLHGWASKSLLEKEFDRYGEVEDVEYNPDDDYGYVTFVEIAAATDAYKALQGSPLDKTHNVKVDYAKVQKAEKRKRPRTPSPSPPKRARGPRTPSSESSRASSAKSRSNSPQSRAGSNSGLKNGQTAEIVDNVEKLRQHAASTWKGQVMLKKVNYPVSLHRIYGSEHVIQDYLRDDEGVAYKLSITQRLPLDDALTEKFTDSTESKMAIGIGVPTRPDKNLSDLVAYLKDKNATGVITKDKTNTYILGNCSYTQRIIRDFTPSIKVLENADDPDLLVIIVVERTDV</sequence>
<dbReference type="Gene3D" id="3.30.70.330">
    <property type="match status" value="3"/>
</dbReference>
<dbReference type="SMART" id="SM00360">
    <property type="entry name" value="RRM"/>
    <property type="match status" value="3"/>
</dbReference>
<feature type="region of interest" description="Disordered" evidence="7">
    <location>
        <begin position="357"/>
        <end position="416"/>
    </location>
</feature>
<feature type="domain" description="SPOC" evidence="9">
    <location>
        <begin position="424"/>
        <end position="573"/>
    </location>
</feature>
<evidence type="ECO:0000259" key="9">
    <source>
        <dbReference type="PROSITE" id="PS50917"/>
    </source>
</evidence>
<evidence type="ECO:0000313" key="11">
    <source>
        <dbReference type="WBParaSite" id="Pan_g7012.t2"/>
    </source>
</evidence>